<keyword evidence="2" id="KW-1185">Reference proteome</keyword>
<dbReference type="AlphaFoldDB" id="A0A316DEM0"/>
<comment type="caution">
    <text evidence="1">The sequence shown here is derived from an EMBL/GenBank/DDBJ whole genome shotgun (WGS) entry which is preliminary data.</text>
</comment>
<dbReference type="RefSeq" id="WP_109685066.1">
    <property type="nucleotide sequence ID" value="NZ_QGGL01000001.1"/>
</dbReference>
<accession>A0A316DEM0</accession>
<reference evidence="1 2" key="1">
    <citation type="submission" date="2018-05" db="EMBL/GenBank/DDBJ databases">
        <title>Genomic Encyclopedia of Type Strains, Phase IV (KMG-IV): sequencing the most valuable type-strain genomes for metagenomic binning, comparative biology and taxonomic classification.</title>
        <authorList>
            <person name="Goeker M."/>
        </authorList>
    </citation>
    <scope>NUCLEOTIDE SEQUENCE [LARGE SCALE GENOMIC DNA]</scope>
    <source>
        <strain evidence="1 2">DSM 18773</strain>
    </source>
</reference>
<name>A0A316DEM0_9BACL</name>
<evidence type="ECO:0008006" key="3">
    <source>
        <dbReference type="Google" id="ProtNLM"/>
    </source>
</evidence>
<dbReference type="OrthoDB" id="2112831at2"/>
<sequence>MLSVSLRLGFTQAAARIGIQSTAGKWEMQSPRAEVSITQQPAVLTIDQGPGQLDLDIYSARKALGFKTTTDMLADIGSQAKQVALEAVGRIVEEGNQMAAIQNHSNAIADIALQRQDMGPMPIKDYDAASYRPVQISYHPHETQLNWEVRGTEIHATTHTPIINYTPGQVEVYLDQKNWIQFNVTGQYMNMQY</sequence>
<dbReference type="InterPro" id="IPR045527">
    <property type="entry name" value="DUF6470"/>
</dbReference>
<dbReference type="Proteomes" id="UP000245634">
    <property type="component" value="Unassembled WGS sequence"/>
</dbReference>
<protein>
    <recommendedName>
        <fullName evidence="3">YviE-like protein</fullName>
    </recommendedName>
</protein>
<organism evidence="1 2">
    <name type="scientific">Tumebacillus permanentifrigoris</name>
    <dbReference type="NCBI Taxonomy" id="378543"/>
    <lineage>
        <taxon>Bacteria</taxon>
        <taxon>Bacillati</taxon>
        <taxon>Bacillota</taxon>
        <taxon>Bacilli</taxon>
        <taxon>Bacillales</taxon>
        <taxon>Alicyclobacillaceae</taxon>
        <taxon>Tumebacillus</taxon>
    </lineage>
</organism>
<gene>
    <name evidence="1" type="ORF">C7459_10147</name>
</gene>
<proteinExistence type="predicted"/>
<dbReference type="EMBL" id="QGGL01000001">
    <property type="protein sequence ID" value="PWK16186.1"/>
    <property type="molecule type" value="Genomic_DNA"/>
</dbReference>
<evidence type="ECO:0000313" key="1">
    <source>
        <dbReference type="EMBL" id="PWK16186.1"/>
    </source>
</evidence>
<evidence type="ECO:0000313" key="2">
    <source>
        <dbReference type="Proteomes" id="UP000245634"/>
    </source>
</evidence>
<dbReference type="Pfam" id="PF20074">
    <property type="entry name" value="DUF6470"/>
    <property type="match status" value="1"/>
</dbReference>